<evidence type="ECO:0000256" key="1">
    <source>
        <dbReference type="ARBA" id="ARBA00001412"/>
    </source>
</evidence>
<evidence type="ECO:0000313" key="14">
    <source>
        <dbReference type="Proteomes" id="UP000289738"/>
    </source>
</evidence>
<dbReference type="Proteomes" id="UP000289738">
    <property type="component" value="Chromosome B10"/>
</dbReference>
<keyword evidence="14" id="KW-1185">Reference proteome</keyword>
<dbReference type="InterPro" id="IPR008979">
    <property type="entry name" value="Galactose-bd-like_sf"/>
</dbReference>
<gene>
    <name evidence="13" type="ORF">Ahy_B10g100825</name>
</gene>
<dbReference type="FunFam" id="2.60.120.260:FF:000097">
    <property type="entry name" value="Beta-galactosidase"/>
    <property type="match status" value="1"/>
</dbReference>
<dbReference type="EMBL" id="SDMP01000020">
    <property type="protein sequence ID" value="RYQ82232.1"/>
    <property type="molecule type" value="Genomic_DNA"/>
</dbReference>
<dbReference type="GO" id="GO:0048046">
    <property type="term" value="C:apoplast"/>
    <property type="evidence" value="ECO:0007669"/>
    <property type="project" value="UniProtKB-SubCell"/>
</dbReference>
<keyword evidence="7" id="KW-0732">Signal</keyword>
<feature type="domain" description="Beta-galactosidase beta-sandwich" evidence="11">
    <location>
        <begin position="20"/>
        <end position="75"/>
    </location>
</feature>
<dbReference type="SUPFAM" id="SSF49785">
    <property type="entry name" value="Galactose-binding domain-like"/>
    <property type="match status" value="2"/>
</dbReference>
<organism evidence="13 14">
    <name type="scientific">Arachis hypogaea</name>
    <name type="common">Peanut</name>
    <dbReference type="NCBI Taxonomy" id="3818"/>
    <lineage>
        <taxon>Eukaryota</taxon>
        <taxon>Viridiplantae</taxon>
        <taxon>Streptophyta</taxon>
        <taxon>Embryophyta</taxon>
        <taxon>Tracheophyta</taxon>
        <taxon>Spermatophyta</taxon>
        <taxon>Magnoliopsida</taxon>
        <taxon>eudicotyledons</taxon>
        <taxon>Gunneridae</taxon>
        <taxon>Pentapetalae</taxon>
        <taxon>rosids</taxon>
        <taxon>fabids</taxon>
        <taxon>Fabales</taxon>
        <taxon>Fabaceae</taxon>
        <taxon>Papilionoideae</taxon>
        <taxon>50 kb inversion clade</taxon>
        <taxon>dalbergioids sensu lato</taxon>
        <taxon>Dalbergieae</taxon>
        <taxon>Pterocarpus clade</taxon>
        <taxon>Arachis</taxon>
    </lineage>
</organism>
<dbReference type="GO" id="GO:0005975">
    <property type="term" value="P:carbohydrate metabolic process"/>
    <property type="evidence" value="ECO:0007669"/>
    <property type="project" value="InterPro"/>
</dbReference>
<sequence length="361" mass="40312">MEESLTNGNVSQIDFGNSVTATVYASDKSSSYFLTNANTTTDATVSFRGRTYAVPAWSVSLLPDCQNEEYNKAKVNVQTSVMVKVSNKAEDEPMSLNWTWRAENVKHALLTKVNASESAHKLIDQKNAADDASDYLWYITRLQLDQDDPVWIDDMSLRINGSGHVLHAFVNGQHIGSHWATYGIHNDKFETKLKLQPGKNTISLLSVTVGLQNYGGNFDKWHAGLVGPIELISRKGDETIIKDISQHKWLYKVGLNGWDHKFFSSDSLFASPSKWESQSLPTNRMLTWYKTTFKAPLGTDPVVVDLQGMGKGYAWVNGNNIGRIWPSYLASKDGCSDDPCDYRGKYDDSKCVCNCGKPSQR</sequence>
<keyword evidence="5" id="KW-0052">Apoplast</keyword>
<dbReference type="Gene3D" id="2.60.120.260">
    <property type="entry name" value="Galactose-binding domain-like"/>
    <property type="match status" value="2"/>
</dbReference>
<keyword evidence="6" id="KW-0964">Secreted</keyword>
<dbReference type="InterPro" id="IPR041392">
    <property type="entry name" value="GHD"/>
</dbReference>
<feature type="domain" description="Beta-galactosidase galactose-binding" evidence="12">
    <location>
        <begin position="286"/>
        <end position="333"/>
    </location>
</feature>
<comment type="similarity">
    <text evidence="3">Belongs to the glycosyl hydrolase 35 family.</text>
</comment>
<evidence type="ECO:0000313" key="13">
    <source>
        <dbReference type="EMBL" id="RYQ82232.1"/>
    </source>
</evidence>
<evidence type="ECO:0000259" key="11">
    <source>
        <dbReference type="Pfam" id="PF17834"/>
    </source>
</evidence>
<dbReference type="EC" id="3.2.1.23" evidence="4"/>
<reference evidence="13 14" key="1">
    <citation type="submission" date="2019-01" db="EMBL/GenBank/DDBJ databases">
        <title>Sequencing of cultivated peanut Arachis hypogaea provides insights into genome evolution and oil improvement.</title>
        <authorList>
            <person name="Chen X."/>
        </authorList>
    </citation>
    <scope>NUCLEOTIDE SEQUENCE [LARGE SCALE GENOMIC DNA]</scope>
    <source>
        <strain evidence="14">cv. Fuhuasheng</strain>
        <tissue evidence="13">Leaves</tissue>
    </source>
</reference>
<protein>
    <recommendedName>
        <fullName evidence="4">beta-galactosidase</fullName>
        <ecNumber evidence="4">3.2.1.23</ecNumber>
    </recommendedName>
</protein>
<accession>A0A444WY07</accession>
<evidence type="ECO:0000259" key="12">
    <source>
        <dbReference type="Pfam" id="PF21467"/>
    </source>
</evidence>
<dbReference type="FunFam" id="2.60.120.260:FF:000212">
    <property type="entry name" value="Beta-galactosidase"/>
    <property type="match status" value="1"/>
</dbReference>
<name>A0A444WY07_ARAHY</name>
<evidence type="ECO:0000256" key="7">
    <source>
        <dbReference type="ARBA" id="ARBA00022729"/>
    </source>
</evidence>
<keyword evidence="10" id="KW-0326">Glycosidase</keyword>
<evidence type="ECO:0000256" key="6">
    <source>
        <dbReference type="ARBA" id="ARBA00022525"/>
    </source>
</evidence>
<dbReference type="OrthoDB" id="1657402at2759"/>
<keyword evidence="8" id="KW-0378">Hydrolase</keyword>
<evidence type="ECO:0000256" key="2">
    <source>
        <dbReference type="ARBA" id="ARBA00004271"/>
    </source>
</evidence>
<comment type="caution">
    <text evidence="13">The sequence shown here is derived from an EMBL/GenBank/DDBJ whole genome shotgun (WGS) entry which is preliminary data.</text>
</comment>
<evidence type="ECO:0000256" key="3">
    <source>
        <dbReference type="ARBA" id="ARBA00009809"/>
    </source>
</evidence>
<dbReference type="Pfam" id="PF17834">
    <property type="entry name" value="GHD"/>
    <property type="match status" value="1"/>
</dbReference>
<comment type="subcellular location">
    <subcellularLocation>
        <location evidence="2">Secreted</location>
        <location evidence="2">Extracellular space</location>
        <location evidence="2">Apoplast</location>
    </subcellularLocation>
</comment>
<dbReference type="STRING" id="3818.A0A444WY07"/>
<evidence type="ECO:0000256" key="8">
    <source>
        <dbReference type="ARBA" id="ARBA00022801"/>
    </source>
</evidence>
<evidence type="ECO:0000256" key="9">
    <source>
        <dbReference type="ARBA" id="ARBA00023180"/>
    </source>
</evidence>
<evidence type="ECO:0000256" key="10">
    <source>
        <dbReference type="ARBA" id="ARBA00023295"/>
    </source>
</evidence>
<evidence type="ECO:0000256" key="4">
    <source>
        <dbReference type="ARBA" id="ARBA00012756"/>
    </source>
</evidence>
<dbReference type="GO" id="GO:0004565">
    <property type="term" value="F:beta-galactosidase activity"/>
    <property type="evidence" value="ECO:0007669"/>
    <property type="project" value="UniProtKB-EC"/>
</dbReference>
<keyword evidence="9" id="KW-0325">Glycoprotein</keyword>
<dbReference type="PANTHER" id="PTHR23421">
    <property type="entry name" value="BETA-GALACTOSIDASE RELATED"/>
    <property type="match status" value="1"/>
</dbReference>
<dbReference type="InterPro" id="IPR001944">
    <property type="entry name" value="Glycoside_Hdrlase_35"/>
</dbReference>
<dbReference type="Pfam" id="PF21467">
    <property type="entry name" value="BetaGal_gal-bd"/>
    <property type="match status" value="2"/>
</dbReference>
<comment type="catalytic activity">
    <reaction evidence="1">
        <text>Hydrolysis of terminal non-reducing beta-D-galactose residues in beta-D-galactosides.</text>
        <dbReference type="EC" id="3.2.1.23"/>
    </reaction>
</comment>
<evidence type="ECO:0000256" key="5">
    <source>
        <dbReference type="ARBA" id="ARBA00022523"/>
    </source>
</evidence>
<dbReference type="AlphaFoldDB" id="A0A444WY07"/>
<dbReference type="PRINTS" id="PR00742">
    <property type="entry name" value="GLHYDRLASE35"/>
</dbReference>
<dbReference type="InterPro" id="IPR048913">
    <property type="entry name" value="BetaGal_gal-bd"/>
</dbReference>
<proteinExistence type="inferred from homology"/>
<feature type="domain" description="Beta-galactosidase galactose-binding" evidence="12">
    <location>
        <begin position="135"/>
        <end position="200"/>
    </location>
</feature>